<gene>
    <name evidence="3" type="ORF">G3T38_04125</name>
</gene>
<dbReference type="RefSeq" id="WP_163770822.1">
    <property type="nucleotide sequence ID" value="NZ_JAAGXA010000002.1"/>
</dbReference>
<evidence type="ECO:0000313" key="3">
    <source>
        <dbReference type="EMBL" id="NEN77460.1"/>
    </source>
</evidence>
<feature type="compositionally biased region" description="Low complexity" evidence="1">
    <location>
        <begin position="21"/>
        <end position="39"/>
    </location>
</feature>
<dbReference type="PROSITE" id="PS51257">
    <property type="entry name" value="PROKAR_LIPOPROTEIN"/>
    <property type="match status" value="1"/>
</dbReference>
<reference evidence="3 4" key="1">
    <citation type="journal article" date="2014" name="Int. J. Syst. Evol. Microbiol.">
        <title>Nocardioides zeae sp. nov., isolated from the stem of Zea mays.</title>
        <authorList>
            <person name="Glaeser S.P."/>
            <person name="McInroy J.A."/>
            <person name="Busse H.J."/>
            <person name="Kampfer P."/>
        </authorList>
    </citation>
    <scope>NUCLEOTIDE SEQUENCE [LARGE SCALE GENOMIC DNA]</scope>
    <source>
        <strain evidence="3 4">JCM 30728</strain>
    </source>
</reference>
<proteinExistence type="predicted"/>
<evidence type="ECO:0000256" key="2">
    <source>
        <dbReference type="SAM" id="SignalP"/>
    </source>
</evidence>
<dbReference type="AlphaFoldDB" id="A0A6P0HGS3"/>
<keyword evidence="2" id="KW-0732">Signal</keyword>
<evidence type="ECO:0000256" key="1">
    <source>
        <dbReference type="SAM" id="MobiDB-lite"/>
    </source>
</evidence>
<organism evidence="3 4">
    <name type="scientific">Nocardioides zeae</name>
    <dbReference type="NCBI Taxonomy" id="1457234"/>
    <lineage>
        <taxon>Bacteria</taxon>
        <taxon>Bacillati</taxon>
        <taxon>Actinomycetota</taxon>
        <taxon>Actinomycetes</taxon>
        <taxon>Propionibacteriales</taxon>
        <taxon>Nocardioidaceae</taxon>
        <taxon>Nocardioides</taxon>
    </lineage>
</organism>
<accession>A0A6P0HGS3</accession>
<keyword evidence="4" id="KW-1185">Reference proteome</keyword>
<feature type="signal peptide" evidence="2">
    <location>
        <begin position="1"/>
        <end position="23"/>
    </location>
</feature>
<evidence type="ECO:0000313" key="4">
    <source>
        <dbReference type="Proteomes" id="UP000468687"/>
    </source>
</evidence>
<evidence type="ECO:0008006" key="5">
    <source>
        <dbReference type="Google" id="ProtNLM"/>
    </source>
</evidence>
<comment type="caution">
    <text evidence="3">The sequence shown here is derived from an EMBL/GenBank/DDBJ whole genome shotgun (WGS) entry which is preliminary data.</text>
</comment>
<dbReference type="Proteomes" id="UP000468687">
    <property type="component" value="Unassembled WGS sequence"/>
</dbReference>
<name>A0A6P0HGS3_9ACTN</name>
<feature type="region of interest" description="Disordered" evidence="1">
    <location>
        <begin position="21"/>
        <end position="46"/>
    </location>
</feature>
<protein>
    <recommendedName>
        <fullName evidence="5">Lipoprotein</fullName>
    </recommendedName>
</protein>
<feature type="chain" id="PRO_5038841525" description="Lipoprotein" evidence="2">
    <location>
        <begin position="24"/>
        <end position="242"/>
    </location>
</feature>
<sequence length="242" mass="24779">MNRRLLVTILGLAALLGGCNSTSDDSAASSTAATGDPTTNDTECAPTGRAVNAETIRGAVALDYQPLSSLTEAVATVADVAVAGRVTAWRSGPTSETDGRSTRSAILVVEVLHATEVVDEAQRTEVQVRLHRRIPVTPPTTTSPWGAETLEELDRAAPVGTCVLIVASAPADDGAEGPVLVNPLPQGFLLQTADGATASVRVPDDEVHPWTSHAAGVAGSTATNPDSPGSFQNLVDELVALG</sequence>
<dbReference type="EMBL" id="JAAGXA010000002">
    <property type="protein sequence ID" value="NEN77460.1"/>
    <property type="molecule type" value="Genomic_DNA"/>
</dbReference>